<keyword evidence="3 6" id="KW-1133">Transmembrane helix</keyword>
<feature type="transmembrane region" description="Helical" evidence="6">
    <location>
        <begin position="138"/>
        <end position="157"/>
    </location>
</feature>
<keyword evidence="8" id="KW-0378">Hydrolase</keyword>
<evidence type="ECO:0000313" key="9">
    <source>
        <dbReference type="Proteomes" id="UP000470771"/>
    </source>
</evidence>
<evidence type="ECO:0000256" key="2">
    <source>
        <dbReference type="ARBA" id="ARBA00022692"/>
    </source>
</evidence>
<sequence length="244" mass="28768">MNKSDKRKFFYAILFPTIFVVVVWFIKVIELNLNLSFAEYGIRPREWSGLIGILLMPFIHGDFNHLFNNSIPLLILGSSLFYFYRPVAFKVLFWSIIMSGLWTWISARDSYHIGASGLVYSLFGFLFVSGFIRKHYRLVAISFLVAFLYGSMIWGIFPIDYKVSYEGHFWGMFAGVVLAYIYREVGLKKVEYVWTNEDERHEDDPDAYWNKPLNSPPTNRYNSPINTEIQKEREVVYHYKPKQE</sequence>
<evidence type="ECO:0000313" key="8">
    <source>
        <dbReference type="EMBL" id="NBG67088.1"/>
    </source>
</evidence>
<reference evidence="8 9" key="1">
    <citation type="submission" date="2019-12" db="EMBL/GenBank/DDBJ databases">
        <authorList>
            <person name="Zhao J."/>
        </authorList>
    </citation>
    <scope>NUCLEOTIDE SEQUENCE [LARGE SCALE GENOMIC DNA]</scope>
    <source>
        <strain evidence="8 9">S-15</strain>
    </source>
</reference>
<feature type="domain" description="Peptidase S54 rhomboid" evidence="7">
    <location>
        <begin position="51"/>
        <end position="183"/>
    </location>
</feature>
<evidence type="ECO:0000259" key="7">
    <source>
        <dbReference type="Pfam" id="PF01694"/>
    </source>
</evidence>
<feature type="region of interest" description="Disordered" evidence="5">
    <location>
        <begin position="201"/>
        <end position="224"/>
    </location>
</feature>
<evidence type="ECO:0000256" key="5">
    <source>
        <dbReference type="SAM" id="MobiDB-lite"/>
    </source>
</evidence>
<feature type="transmembrane region" description="Helical" evidence="6">
    <location>
        <begin position="111"/>
        <end position="131"/>
    </location>
</feature>
<dbReference type="GO" id="GO:0004252">
    <property type="term" value="F:serine-type endopeptidase activity"/>
    <property type="evidence" value="ECO:0007669"/>
    <property type="project" value="InterPro"/>
</dbReference>
<dbReference type="Gene3D" id="1.20.1540.10">
    <property type="entry name" value="Rhomboid-like"/>
    <property type="match status" value="1"/>
</dbReference>
<evidence type="ECO:0000256" key="4">
    <source>
        <dbReference type="ARBA" id="ARBA00023136"/>
    </source>
</evidence>
<keyword evidence="9" id="KW-1185">Reference proteome</keyword>
<keyword evidence="8" id="KW-0645">Protease</keyword>
<dbReference type="InterPro" id="IPR035952">
    <property type="entry name" value="Rhomboid-like_sf"/>
</dbReference>
<feature type="transmembrane region" description="Helical" evidence="6">
    <location>
        <begin position="87"/>
        <end position="105"/>
    </location>
</feature>
<organism evidence="8 9">
    <name type="scientific">Acidiluteibacter ferrifornacis</name>
    <dbReference type="NCBI Taxonomy" id="2692424"/>
    <lineage>
        <taxon>Bacteria</taxon>
        <taxon>Pseudomonadati</taxon>
        <taxon>Bacteroidota</taxon>
        <taxon>Flavobacteriia</taxon>
        <taxon>Flavobacteriales</taxon>
        <taxon>Cryomorphaceae</taxon>
        <taxon>Acidiluteibacter</taxon>
    </lineage>
</organism>
<evidence type="ECO:0000256" key="6">
    <source>
        <dbReference type="SAM" id="Phobius"/>
    </source>
</evidence>
<gene>
    <name evidence="8" type="ORF">GQN54_13245</name>
</gene>
<feature type="transmembrane region" description="Helical" evidence="6">
    <location>
        <begin position="9"/>
        <end position="27"/>
    </location>
</feature>
<dbReference type="InterPro" id="IPR022764">
    <property type="entry name" value="Peptidase_S54_rhomboid_dom"/>
</dbReference>
<keyword evidence="2 6" id="KW-0812">Transmembrane</keyword>
<feature type="transmembrane region" description="Helical" evidence="6">
    <location>
        <begin position="163"/>
        <end position="182"/>
    </location>
</feature>
<dbReference type="EMBL" id="WWNE01000012">
    <property type="protein sequence ID" value="NBG67088.1"/>
    <property type="molecule type" value="Genomic_DNA"/>
</dbReference>
<evidence type="ECO:0000256" key="1">
    <source>
        <dbReference type="ARBA" id="ARBA00004141"/>
    </source>
</evidence>
<comment type="subcellular location">
    <subcellularLocation>
        <location evidence="1">Membrane</location>
        <topology evidence="1">Multi-pass membrane protein</topology>
    </subcellularLocation>
</comment>
<name>A0A6N9NK65_9FLAO</name>
<protein>
    <submittedName>
        <fullName evidence="8">Rhomboid family intramembrane serine protease</fullName>
    </submittedName>
</protein>
<dbReference type="GO" id="GO:0016020">
    <property type="term" value="C:membrane"/>
    <property type="evidence" value="ECO:0007669"/>
    <property type="project" value="UniProtKB-SubCell"/>
</dbReference>
<dbReference type="PANTHER" id="PTHR43731:SF9">
    <property type="entry name" value="SLR1461 PROTEIN"/>
    <property type="match status" value="1"/>
</dbReference>
<evidence type="ECO:0000256" key="3">
    <source>
        <dbReference type="ARBA" id="ARBA00022989"/>
    </source>
</evidence>
<dbReference type="AlphaFoldDB" id="A0A6N9NK65"/>
<dbReference type="SUPFAM" id="SSF144091">
    <property type="entry name" value="Rhomboid-like"/>
    <property type="match status" value="1"/>
</dbReference>
<dbReference type="PANTHER" id="PTHR43731">
    <property type="entry name" value="RHOMBOID PROTEASE"/>
    <property type="match status" value="1"/>
</dbReference>
<comment type="caution">
    <text evidence="8">The sequence shown here is derived from an EMBL/GenBank/DDBJ whole genome shotgun (WGS) entry which is preliminary data.</text>
</comment>
<dbReference type="GO" id="GO:0006508">
    <property type="term" value="P:proteolysis"/>
    <property type="evidence" value="ECO:0007669"/>
    <property type="project" value="UniProtKB-KW"/>
</dbReference>
<proteinExistence type="predicted"/>
<dbReference type="Proteomes" id="UP000470771">
    <property type="component" value="Unassembled WGS sequence"/>
</dbReference>
<dbReference type="Pfam" id="PF01694">
    <property type="entry name" value="Rhomboid"/>
    <property type="match status" value="1"/>
</dbReference>
<feature type="compositionally biased region" description="Polar residues" evidence="5">
    <location>
        <begin position="212"/>
        <end position="224"/>
    </location>
</feature>
<dbReference type="RefSeq" id="WP_160634036.1">
    <property type="nucleotide sequence ID" value="NZ_WWNE01000012.1"/>
</dbReference>
<keyword evidence="4 6" id="KW-0472">Membrane</keyword>
<dbReference type="InterPro" id="IPR050925">
    <property type="entry name" value="Rhomboid_protease_S54"/>
</dbReference>
<accession>A0A6N9NK65</accession>